<protein>
    <recommendedName>
        <fullName evidence="5">DUF5666 domain-containing protein</fullName>
    </recommendedName>
</protein>
<evidence type="ECO:0000313" key="4">
    <source>
        <dbReference type="Proteomes" id="UP001317532"/>
    </source>
</evidence>
<evidence type="ECO:0000313" key="3">
    <source>
        <dbReference type="EMBL" id="BDE06059.1"/>
    </source>
</evidence>
<evidence type="ECO:0008006" key="5">
    <source>
        <dbReference type="Google" id="ProtNLM"/>
    </source>
</evidence>
<proteinExistence type="predicted"/>
<sequence length="120" mass="12238">MLRFASLVIAVGLVAVPAAAFAEGKSPAPAPSASAAADPGPRDGGVLEGRVTNVDYGRGIISIDSAQGRVDVNTMPTTSVQGSDPGYHTITDVAKGSKVQIFISKTAGKLVAQIIRLIKH</sequence>
<feature type="signal peptide" evidence="2">
    <location>
        <begin position="1"/>
        <end position="22"/>
    </location>
</feature>
<evidence type="ECO:0000256" key="1">
    <source>
        <dbReference type="SAM" id="MobiDB-lite"/>
    </source>
</evidence>
<gene>
    <name evidence="3" type="ORF">WPS_13350</name>
</gene>
<accession>A0AAN2C989</accession>
<dbReference type="Proteomes" id="UP001317532">
    <property type="component" value="Chromosome"/>
</dbReference>
<evidence type="ECO:0000256" key="2">
    <source>
        <dbReference type="SAM" id="SignalP"/>
    </source>
</evidence>
<feature type="region of interest" description="Disordered" evidence="1">
    <location>
        <begin position="24"/>
        <end position="48"/>
    </location>
</feature>
<keyword evidence="4" id="KW-1185">Reference proteome</keyword>
<dbReference type="KEGG" id="vab:WPS_13350"/>
<name>A0AAN2C989_UNVUL</name>
<feature type="chain" id="PRO_5042853498" description="DUF5666 domain-containing protein" evidence="2">
    <location>
        <begin position="23"/>
        <end position="120"/>
    </location>
</feature>
<dbReference type="RefSeq" id="WP_317997049.1">
    <property type="nucleotide sequence ID" value="NZ_AP025523.1"/>
</dbReference>
<organism evidence="3 4">
    <name type="scientific">Vulcanimicrobium alpinum</name>
    <dbReference type="NCBI Taxonomy" id="3016050"/>
    <lineage>
        <taxon>Bacteria</taxon>
        <taxon>Bacillati</taxon>
        <taxon>Vulcanimicrobiota</taxon>
        <taxon>Vulcanimicrobiia</taxon>
        <taxon>Vulcanimicrobiales</taxon>
        <taxon>Vulcanimicrobiaceae</taxon>
        <taxon>Vulcanimicrobium</taxon>
    </lineage>
</organism>
<dbReference type="EMBL" id="AP025523">
    <property type="protein sequence ID" value="BDE06059.1"/>
    <property type="molecule type" value="Genomic_DNA"/>
</dbReference>
<keyword evidence="2" id="KW-0732">Signal</keyword>
<dbReference type="AlphaFoldDB" id="A0AAN2C989"/>
<reference evidence="3 4" key="1">
    <citation type="journal article" date="2022" name="ISME Commun">
        <title>Vulcanimicrobium alpinus gen. nov. sp. nov., the first cultivated representative of the candidate phylum 'Eremiobacterota', is a metabolically versatile aerobic anoxygenic phototroph.</title>
        <authorList>
            <person name="Yabe S."/>
            <person name="Muto K."/>
            <person name="Abe K."/>
            <person name="Yokota A."/>
            <person name="Staudigel H."/>
            <person name="Tebo B.M."/>
        </authorList>
    </citation>
    <scope>NUCLEOTIDE SEQUENCE [LARGE SCALE GENOMIC DNA]</scope>
    <source>
        <strain evidence="3 4">WC8-2</strain>
    </source>
</reference>